<dbReference type="Proteomes" id="UP000623129">
    <property type="component" value="Unassembled WGS sequence"/>
</dbReference>
<organism evidence="2 3">
    <name type="scientific">Carex littledalei</name>
    <dbReference type="NCBI Taxonomy" id="544730"/>
    <lineage>
        <taxon>Eukaryota</taxon>
        <taxon>Viridiplantae</taxon>
        <taxon>Streptophyta</taxon>
        <taxon>Embryophyta</taxon>
        <taxon>Tracheophyta</taxon>
        <taxon>Spermatophyta</taxon>
        <taxon>Magnoliopsida</taxon>
        <taxon>Liliopsida</taxon>
        <taxon>Poales</taxon>
        <taxon>Cyperaceae</taxon>
        <taxon>Cyperoideae</taxon>
        <taxon>Cariceae</taxon>
        <taxon>Carex</taxon>
        <taxon>Carex subgen. Euthyceras</taxon>
    </lineage>
</organism>
<name>A0A833RKE5_9POAL</name>
<keyword evidence="3" id="KW-1185">Reference proteome</keyword>
<feature type="region of interest" description="Disordered" evidence="1">
    <location>
        <begin position="342"/>
        <end position="377"/>
    </location>
</feature>
<accession>A0A833RKE5</accession>
<dbReference type="AlphaFoldDB" id="A0A833RKE5"/>
<comment type="caution">
    <text evidence="2">The sequence shown here is derived from an EMBL/GenBank/DDBJ whole genome shotgun (WGS) entry which is preliminary data.</text>
</comment>
<dbReference type="EMBL" id="SWLB01000001">
    <property type="protein sequence ID" value="KAF3341538.1"/>
    <property type="molecule type" value="Genomic_DNA"/>
</dbReference>
<feature type="compositionally biased region" description="Polar residues" evidence="1">
    <location>
        <begin position="108"/>
        <end position="117"/>
    </location>
</feature>
<evidence type="ECO:0000313" key="2">
    <source>
        <dbReference type="EMBL" id="KAF3341538.1"/>
    </source>
</evidence>
<feature type="region of interest" description="Disordered" evidence="1">
    <location>
        <begin position="603"/>
        <end position="651"/>
    </location>
</feature>
<feature type="compositionally biased region" description="Basic and acidic residues" evidence="1">
    <location>
        <begin position="603"/>
        <end position="620"/>
    </location>
</feature>
<feature type="compositionally biased region" description="Basic and acidic residues" evidence="1">
    <location>
        <begin position="361"/>
        <end position="377"/>
    </location>
</feature>
<gene>
    <name evidence="2" type="ORF">FCM35_KLT00176</name>
</gene>
<reference evidence="2" key="1">
    <citation type="submission" date="2020-01" db="EMBL/GenBank/DDBJ databases">
        <title>Genome sequence of Kobresia littledalei, the first chromosome-level genome in the family Cyperaceae.</title>
        <authorList>
            <person name="Qu G."/>
        </authorList>
    </citation>
    <scope>NUCLEOTIDE SEQUENCE</scope>
    <source>
        <strain evidence="2">C.B.Clarke</strain>
        <tissue evidence="2">Leaf</tissue>
    </source>
</reference>
<feature type="region of interest" description="Disordered" evidence="1">
    <location>
        <begin position="100"/>
        <end position="121"/>
    </location>
</feature>
<evidence type="ECO:0000313" key="3">
    <source>
        <dbReference type="Proteomes" id="UP000623129"/>
    </source>
</evidence>
<protein>
    <submittedName>
        <fullName evidence="2">Uncharacterized protein</fullName>
    </submittedName>
</protein>
<evidence type="ECO:0000256" key="1">
    <source>
        <dbReference type="SAM" id="MobiDB-lite"/>
    </source>
</evidence>
<sequence>MDAWKRALKERLERRKATFEAIAATTPEQRDNQPRRHEGLSFAEALLHKTRQHIERKGWGIESSVEGGIPQTAAAFMADLTTQNQAAQHTMPQPRKELISKEEEDNQSLDGSWTLQKQNKERPWQNMEWETMELLPPGLVEGRPGTMRVYLPPRERNASYGVLDYSAVVMAGSHCNDPYLAQRISTALDGHYDMHPRDFRVTAPDKSIGDLLVEFPDIDLCRRAVQEGYFILANGTEVQLKQWTPALGMIYHSMTHRARVKLYDVPIHNRNEREINHLIFGIGYVDIMASVITNGRYEALRVLIACHDPRNIPSDLLMTTDPYSKLIRVVLEGFINIDNELRNQIPPEHNPPPPALWRTSETNEGRHESRSEYRRERNYRNERRGDFKATAIAGVTAMARIGTNKEKTLTELPKVASNQNNLEVLEVTPLCTGYNFTEEFNVKLTRINGSSTPQIFNLIFTASVHTIDIPNWVLFGQKEERNFEQIGPKQFASSTTIMGPAGNGPILLGYEALEKLDTARTAAIKSGIQTGPGPQIAESREPLLDFSAIFLKPSSEISGSDWGTSALTAQELGLANPIATILETAQGENEKHAAEISDVISKERQGDAAHKHNNEIDQADRTTTNGAGSPLLEGPPPGFENTPHGNKRRSRRILEKQGPLYLSAIDRARVAQGYVQLSETPIKKREKKATVSTNLSYLESLEPLSDIQATLVVSMAGVTVDQQLQGRINQAVILQEPQTPIHA</sequence>
<proteinExistence type="predicted"/>